<dbReference type="STRING" id="1144548.SAMN05443287_11460"/>
<proteinExistence type="predicted"/>
<evidence type="ECO:0000313" key="3">
    <source>
        <dbReference type="Proteomes" id="UP000198707"/>
    </source>
</evidence>
<gene>
    <name evidence="2" type="ORF">SAMN05443287_11460</name>
</gene>
<feature type="compositionally biased region" description="Basic and acidic residues" evidence="1">
    <location>
        <begin position="47"/>
        <end position="73"/>
    </location>
</feature>
<name>A0A1H7DHX4_9ACTN</name>
<dbReference type="EMBL" id="FNYV01000014">
    <property type="protein sequence ID" value="SEK01326.1"/>
    <property type="molecule type" value="Genomic_DNA"/>
</dbReference>
<sequence length="171" mass="18347">MRGGLDETLDRMRRREEALRRRSTEPTITGADQPGPEPGYAPGSDLSRAERRNAEIGRAGAHEPAHEAPPRHVVEDVAEALREAVAAHPGAAVTARVEHDGQAYDLRVAWTDQEVTATAQPAAPPPAWPLSVNTVPGWSTVQDGLSADPAARLAELIRRDPSLLGREEPPG</sequence>
<dbReference type="AlphaFoldDB" id="A0A1H7DHX4"/>
<dbReference type="OrthoDB" id="3388115at2"/>
<accession>A0A1H7DHX4</accession>
<dbReference type="Proteomes" id="UP000198707">
    <property type="component" value="Unassembled WGS sequence"/>
</dbReference>
<feature type="compositionally biased region" description="Basic and acidic residues" evidence="1">
    <location>
        <begin position="1"/>
        <end position="24"/>
    </location>
</feature>
<feature type="region of interest" description="Disordered" evidence="1">
    <location>
        <begin position="1"/>
        <end position="73"/>
    </location>
</feature>
<protein>
    <submittedName>
        <fullName evidence="2">Uncharacterized protein</fullName>
    </submittedName>
</protein>
<reference evidence="3" key="1">
    <citation type="submission" date="2016-10" db="EMBL/GenBank/DDBJ databases">
        <authorList>
            <person name="Varghese N."/>
            <person name="Submissions S."/>
        </authorList>
    </citation>
    <scope>NUCLEOTIDE SEQUENCE [LARGE SCALE GENOMIC DNA]</scope>
    <source>
        <strain evidence="3">CGMCC 4.7038</strain>
    </source>
</reference>
<organism evidence="2 3">
    <name type="scientific">Micromonospora phaseoli</name>
    <dbReference type="NCBI Taxonomy" id="1144548"/>
    <lineage>
        <taxon>Bacteria</taxon>
        <taxon>Bacillati</taxon>
        <taxon>Actinomycetota</taxon>
        <taxon>Actinomycetes</taxon>
        <taxon>Micromonosporales</taxon>
        <taxon>Micromonosporaceae</taxon>
        <taxon>Micromonospora</taxon>
    </lineage>
</organism>
<evidence type="ECO:0000313" key="2">
    <source>
        <dbReference type="EMBL" id="SEK01326.1"/>
    </source>
</evidence>
<dbReference type="RefSeq" id="WP_092382780.1">
    <property type="nucleotide sequence ID" value="NZ_BOPI01000001.1"/>
</dbReference>
<keyword evidence="3" id="KW-1185">Reference proteome</keyword>
<evidence type="ECO:0000256" key="1">
    <source>
        <dbReference type="SAM" id="MobiDB-lite"/>
    </source>
</evidence>